<name>A0A9D4YDS1_PEA</name>
<comment type="caution">
    <text evidence="9">The sequence shown here is derived from an EMBL/GenBank/DDBJ whole genome shotgun (WGS) entry which is preliminary data.</text>
</comment>
<dbReference type="PANTHER" id="PTHR12629">
    <property type="entry name" value="DIPHOSPHOINOSITOL POLYPHOSPHATE PHOSPHOHYDROLASE"/>
    <property type="match status" value="1"/>
</dbReference>
<keyword evidence="5 9" id="KW-0378">Hydrolase</keyword>
<comment type="similarity">
    <text evidence="3">Belongs to the Nudix hydrolase family.</text>
</comment>
<dbReference type="CDD" id="cd04666">
    <property type="entry name" value="NUDIX_DIPP2_like_Nudt4"/>
    <property type="match status" value="1"/>
</dbReference>
<keyword evidence="10" id="KW-1185">Reference proteome</keyword>
<dbReference type="Proteomes" id="UP001058974">
    <property type="component" value="Chromosome 2"/>
</dbReference>
<comment type="cofactor">
    <cofactor evidence="1">
        <name>Mn(2+)</name>
        <dbReference type="ChEBI" id="CHEBI:29035"/>
    </cofactor>
</comment>
<accession>A0A9D4YDS1</accession>
<comment type="cofactor">
    <cofactor evidence="2">
        <name>Mg(2+)</name>
        <dbReference type="ChEBI" id="CHEBI:18420"/>
    </cofactor>
</comment>
<dbReference type="Pfam" id="PF00293">
    <property type="entry name" value="NUDIX"/>
    <property type="match status" value="1"/>
</dbReference>
<evidence type="ECO:0000256" key="2">
    <source>
        <dbReference type="ARBA" id="ARBA00001946"/>
    </source>
</evidence>
<dbReference type="GO" id="GO:0005737">
    <property type="term" value="C:cytoplasm"/>
    <property type="evidence" value="ECO:0007669"/>
    <property type="project" value="TreeGrafter"/>
</dbReference>
<evidence type="ECO:0000313" key="9">
    <source>
        <dbReference type="EMBL" id="KAI5434701.1"/>
    </source>
</evidence>
<dbReference type="PANTHER" id="PTHR12629:SF44">
    <property type="entry name" value="NUDIX HYDROLASE-LIKE PROTEIN"/>
    <property type="match status" value="1"/>
</dbReference>
<protein>
    <submittedName>
        <fullName evidence="9">Nudix hydrolase 17</fullName>
    </submittedName>
</protein>
<keyword evidence="7" id="KW-0464">Manganese</keyword>
<organism evidence="9 10">
    <name type="scientific">Pisum sativum</name>
    <name type="common">Garden pea</name>
    <name type="synonym">Lathyrus oleraceus</name>
    <dbReference type="NCBI Taxonomy" id="3888"/>
    <lineage>
        <taxon>Eukaryota</taxon>
        <taxon>Viridiplantae</taxon>
        <taxon>Streptophyta</taxon>
        <taxon>Embryophyta</taxon>
        <taxon>Tracheophyta</taxon>
        <taxon>Spermatophyta</taxon>
        <taxon>Magnoliopsida</taxon>
        <taxon>eudicotyledons</taxon>
        <taxon>Gunneridae</taxon>
        <taxon>Pentapetalae</taxon>
        <taxon>rosids</taxon>
        <taxon>fabids</taxon>
        <taxon>Fabales</taxon>
        <taxon>Fabaceae</taxon>
        <taxon>Papilionoideae</taxon>
        <taxon>50 kb inversion clade</taxon>
        <taxon>NPAAA clade</taxon>
        <taxon>Hologalegina</taxon>
        <taxon>IRL clade</taxon>
        <taxon>Fabeae</taxon>
        <taxon>Lathyrus</taxon>
    </lineage>
</organism>
<dbReference type="GO" id="GO:0005634">
    <property type="term" value="C:nucleus"/>
    <property type="evidence" value="ECO:0007669"/>
    <property type="project" value="TreeGrafter"/>
</dbReference>
<dbReference type="PROSITE" id="PS51462">
    <property type="entry name" value="NUDIX"/>
    <property type="match status" value="1"/>
</dbReference>
<evidence type="ECO:0000259" key="8">
    <source>
        <dbReference type="PROSITE" id="PS51462"/>
    </source>
</evidence>
<dbReference type="GO" id="GO:0046872">
    <property type="term" value="F:metal ion binding"/>
    <property type="evidence" value="ECO:0007669"/>
    <property type="project" value="UniProtKB-KW"/>
</dbReference>
<dbReference type="InterPro" id="IPR015797">
    <property type="entry name" value="NUDIX_hydrolase-like_dom_sf"/>
</dbReference>
<dbReference type="PROSITE" id="PS00893">
    <property type="entry name" value="NUDIX_BOX"/>
    <property type="match status" value="1"/>
</dbReference>
<keyword evidence="6" id="KW-0460">Magnesium</keyword>
<dbReference type="FunFam" id="3.90.79.10:FF:000022">
    <property type="entry name" value="Nudix hydrolase 17, mitochondrial"/>
    <property type="match status" value="1"/>
</dbReference>
<dbReference type="InterPro" id="IPR020084">
    <property type="entry name" value="NUDIX_hydrolase_CS"/>
</dbReference>
<evidence type="ECO:0000256" key="7">
    <source>
        <dbReference type="ARBA" id="ARBA00023211"/>
    </source>
</evidence>
<evidence type="ECO:0000256" key="3">
    <source>
        <dbReference type="ARBA" id="ARBA00005582"/>
    </source>
</evidence>
<dbReference type="Gramene" id="Psat2g046320.1">
    <property type="protein sequence ID" value="Psat2g046320.1.cds"/>
    <property type="gene ID" value="Psat2g046320"/>
</dbReference>
<dbReference type="InterPro" id="IPR000086">
    <property type="entry name" value="NUDIX_hydrolase_dom"/>
</dbReference>
<dbReference type="Gene3D" id="3.90.79.10">
    <property type="entry name" value="Nucleoside Triphosphate Pyrophosphohydrolase"/>
    <property type="match status" value="1"/>
</dbReference>
<evidence type="ECO:0000256" key="6">
    <source>
        <dbReference type="ARBA" id="ARBA00022842"/>
    </source>
</evidence>
<dbReference type="Gramene" id="Psat02G0150300-T1">
    <property type="protein sequence ID" value="KAI5434701.1"/>
    <property type="gene ID" value="KIW84_021503"/>
</dbReference>
<dbReference type="EMBL" id="JAMSHJ010000002">
    <property type="protein sequence ID" value="KAI5434701.1"/>
    <property type="molecule type" value="Genomic_DNA"/>
</dbReference>
<dbReference type="GO" id="GO:0016462">
    <property type="term" value="F:pyrophosphatase activity"/>
    <property type="evidence" value="ECO:0007669"/>
    <property type="project" value="InterPro"/>
</dbReference>
<evidence type="ECO:0000256" key="4">
    <source>
        <dbReference type="ARBA" id="ARBA00022723"/>
    </source>
</evidence>
<gene>
    <name evidence="9" type="ORF">KIW84_021503</name>
</gene>
<dbReference type="AlphaFoldDB" id="A0A9D4YDS1"/>
<proteinExistence type="inferred from homology"/>
<sequence>MIHLPYSIYHPIIHQQSQFTLYYQFPLSSLFFSSSKIFSSHRRPKLKTKQNKTMTTSVSQENVVTLVSRTGRELQRYRKGRRQVVGCIPYRYISVDQASLEENEELEVLVITSKKGKRMLFPKGGWEIDESKKEAALRETMEEAGVRGTVEGKLGKWRFKSKNHGSSYEGYMFPLLVQEQLEIWPEQNFRQRKWVNVSEAREVCQQWWMKEALERLVNRLKGQKLEQHVKQLVVVGSVHCTGDANSDL</sequence>
<keyword evidence="4" id="KW-0479">Metal-binding</keyword>
<reference evidence="9 10" key="1">
    <citation type="journal article" date="2022" name="Nat. Genet.">
        <title>Improved pea reference genome and pan-genome highlight genomic features and evolutionary characteristics.</title>
        <authorList>
            <person name="Yang T."/>
            <person name="Liu R."/>
            <person name="Luo Y."/>
            <person name="Hu S."/>
            <person name="Wang D."/>
            <person name="Wang C."/>
            <person name="Pandey M.K."/>
            <person name="Ge S."/>
            <person name="Xu Q."/>
            <person name="Li N."/>
            <person name="Li G."/>
            <person name="Huang Y."/>
            <person name="Saxena R.K."/>
            <person name="Ji Y."/>
            <person name="Li M."/>
            <person name="Yan X."/>
            <person name="He Y."/>
            <person name="Liu Y."/>
            <person name="Wang X."/>
            <person name="Xiang C."/>
            <person name="Varshney R.K."/>
            <person name="Ding H."/>
            <person name="Gao S."/>
            <person name="Zong X."/>
        </authorList>
    </citation>
    <scope>NUCLEOTIDE SEQUENCE [LARGE SCALE GENOMIC DNA]</scope>
    <source>
        <strain evidence="9 10">cv. Zhongwan 6</strain>
    </source>
</reference>
<dbReference type="InterPro" id="IPR047198">
    <property type="entry name" value="DDP-like_NUDIX"/>
</dbReference>
<evidence type="ECO:0000256" key="1">
    <source>
        <dbReference type="ARBA" id="ARBA00001936"/>
    </source>
</evidence>
<evidence type="ECO:0000256" key="5">
    <source>
        <dbReference type="ARBA" id="ARBA00022801"/>
    </source>
</evidence>
<dbReference type="SUPFAM" id="SSF55811">
    <property type="entry name" value="Nudix"/>
    <property type="match status" value="1"/>
</dbReference>
<evidence type="ECO:0000313" key="10">
    <source>
        <dbReference type="Proteomes" id="UP001058974"/>
    </source>
</evidence>
<feature type="domain" description="Nudix hydrolase" evidence="8">
    <location>
        <begin position="80"/>
        <end position="217"/>
    </location>
</feature>